<keyword evidence="3 6" id="KW-0732">Signal</keyword>
<feature type="chain" id="PRO_5024276075" evidence="6">
    <location>
        <begin position="18"/>
        <end position="617"/>
    </location>
</feature>
<dbReference type="FunFam" id="2.60.40.1210:FF:000001">
    <property type="entry name" value="Monooxygenase, DBH-like 1, like"/>
    <property type="match status" value="1"/>
</dbReference>
<evidence type="ECO:0000259" key="7">
    <source>
        <dbReference type="PROSITE" id="PS50836"/>
    </source>
</evidence>
<dbReference type="Proteomes" id="UP000326759">
    <property type="component" value="Unassembled WGS sequence"/>
</dbReference>
<dbReference type="SMART" id="SM00664">
    <property type="entry name" value="DoH"/>
    <property type="match status" value="1"/>
</dbReference>
<evidence type="ECO:0000256" key="2">
    <source>
        <dbReference type="ARBA" id="ARBA00010676"/>
    </source>
</evidence>
<evidence type="ECO:0000313" key="9">
    <source>
        <dbReference type="Proteomes" id="UP000326759"/>
    </source>
</evidence>
<protein>
    <submittedName>
        <fullName evidence="8">MOXD1-like protein 1</fullName>
    </submittedName>
</protein>
<organism evidence="8 9">
    <name type="scientific">Armadillidium nasatum</name>
    <dbReference type="NCBI Taxonomy" id="96803"/>
    <lineage>
        <taxon>Eukaryota</taxon>
        <taxon>Metazoa</taxon>
        <taxon>Ecdysozoa</taxon>
        <taxon>Arthropoda</taxon>
        <taxon>Crustacea</taxon>
        <taxon>Multicrustacea</taxon>
        <taxon>Malacostraca</taxon>
        <taxon>Eumalacostraca</taxon>
        <taxon>Peracarida</taxon>
        <taxon>Isopoda</taxon>
        <taxon>Oniscidea</taxon>
        <taxon>Crinocheta</taxon>
        <taxon>Armadillidiidae</taxon>
        <taxon>Armadillidium</taxon>
    </lineage>
</organism>
<dbReference type="GO" id="GO:0005507">
    <property type="term" value="F:copper ion binding"/>
    <property type="evidence" value="ECO:0007669"/>
    <property type="project" value="InterPro"/>
</dbReference>
<dbReference type="GO" id="GO:0005615">
    <property type="term" value="C:extracellular space"/>
    <property type="evidence" value="ECO:0007669"/>
    <property type="project" value="TreeGrafter"/>
</dbReference>
<dbReference type="PANTHER" id="PTHR10157:SF23">
    <property type="entry name" value="MOXD1 HOMOLOG 1"/>
    <property type="match status" value="1"/>
</dbReference>
<evidence type="ECO:0000256" key="3">
    <source>
        <dbReference type="ARBA" id="ARBA00022729"/>
    </source>
</evidence>
<sequence>MLLFFCAFFGVLKYGEGFLDAAISRLPEVDMVHRAELDQLGSYVLLWNPREEDIVFEVQVRTKGYVGLGFSRTGRMHGSDIVIGWVDRDGTVFFSDRHASGHRTPVEDPSQDYELLGGYANDTHTVLRFSRPWVTCDSNHDFPLTDDTVRVIWAYDALPPDPSKATLNYHDHRGTKSLYLRESKRPVPNDLNSAMKWDVRAPNVELPQDFDTLYWCKMYKVPTLPWKYHMIGYEPLIHESSLPHVHHMLLYECTLENSKVHLEKWVTEKGAQCYSRNMPLSWNACGRPIVAWAIGSQGEFLPDHVGYPVGEDYGGATYFLLEIHYDNPEFKRDGIKVFSGILHAHLLGEALSLQLIRNGVEMEPLIIDNTYDFNYQQSRFFSEEKLIKPGDHLIFNCRYNATQKNKPTFGGFGTDDEMCLVFLSYYPRLNLGECYSRPDLAMLFDVFGIQNLYENDFIIESYIDIDKETENLVSMSQSQSPGTNADKFKLSHFFNIINISEPASLRGKTFYQILTSDKTWENPDLLPKKAKIPHYVPYEGKDVVCRDASRLKEEEEKKNEVNEDKNIPNSENHSENKVSKMSRSESKNMASHLSLFKYSLHLNIILICLYNYILYSV</sequence>
<dbReference type="SUPFAM" id="SSF49742">
    <property type="entry name" value="PHM/PNGase F"/>
    <property type="match status" value="2"/>
</dbReference>
<feature type="region of interest" description="Disordered" evidence="5">
    <location>
        <begin position="552"/>
        <end position="583"/>
    </location>
</feature>
<dbReference type="GO" id="GO:0030667">
    <property type="term" value="C:secretory granule membrane"/>
    <property type="evidence" value="ECO:0007669"/>
    <property type="project" value="TreeGrafter"/>
</dbReference>
<comment type="caution">
    <text evidence="8">The sequence shown here is derived from an EMBL/GenBank/DDBJ whole genome shotgun (WGS) entry which is preliminary data.</text>
</comment>
<dbReference type="InterPro" id="IPR005018">
    <property type="entry name" value="DOMON_domain"/>
</dbReference>
<feature type="domain" description="DOMON" evidence="7">
    <location>
        <begin position="41"/>
        <end position="156"/>
    </location>
</feature>
<dbReference type="InterPro" id="IPR000323">
    <property type="entry name" value="Cu2_ascorb_mOase_N"/>
</dbReference>
<dbReference type="GO" id="GO:0042421">
    <property type="term" value="P:norepinephrine biosynthetic process"/>
    <property type="evidence" value="ECO:0007669"/>
    <property type="project" value="TreeGrafter"/>
</dbReference>
<reference evidence="8 9" key="1">
    <citation type="journal article" date="2019" name="PLoS Biol.">
        <title>Sex chromosomes control vertical transmission of feminizing Wolbachia symbionts in an isopod.</title>
        <authorList>
            <person name="Becking T."/>
            <person name="Chebbi M.A."/>
            <person name="Giraud I."/>
            <person name="Moumen B."/>
            <person name="Laverre T."/>
            <person name="Caubet Y."/>
            <person name="Peccoud J."/>
            <person name="Gilbert C."/>
            <person name="Cordaux R."/>
        </authorList>
    </citation>
    <scope>NUCLEOTIDE SEQUENCE [LARGE SCALE GENOMIC DNA]</scope>
    <source>
        <strain evidence="8">ANa2</strain>
        <tissue evidence="8">Whole body excluding digestive tract and cuticle</tissue>
    </source>
</reference>
<dbReference type="EMBL" id="SEYY01019856">
    <property type="protein sequence ID" value="KAB7497844.1"/>
    <property type="molecule type" value="Genomic_DNA"/>
</dbReference>
<dbReference type="GO" id="GO:0042420">
    <property type="term" value="P:dopamine catabolic process"/>
    <property type="evidence" value="ECO:0007669"/>
    <property type="project" value="TreeGrafter"/>
</dbReference>
<dbReference type="SUPFAM" id="SSF49344">
    <property type="entry name" value="CBD9-like"/>
    <property type="match status" value="1"/>
</dbReference>
<dbReference type="PROSITE" id="PS50836">
    <property type="entry name" value="DOMON"/>
    <property type="match status" value="1"/>
</dbReference>
<name>A0A5N5SUF0_9CRUS</name>
<accession>A0A5N5SUF0</accession>
<evidence type="ECO:0000256" key="1">
    <source>
        <dbReference type="ARBA" id="ARBA00004370"/>
    </source>
</evidence>
<dbReference type="Gene3D" id="2.60.120.310">
    <property type="entry name" value="Copper type II, ascorbate-dependent monooxygenase, N-terminal domain"/>
    <property type="match status" value="1"/>
</dbReference>
<comment type="similarity">
    <text evidence="2">Belongs to the copper type II ascorbate-dependent monooxygenase family.</text>
</comment>
<dbReference type="PANTHER" id="PTHR10157">
    <property type="entry name" value="DOPAMINE BETA HYDROXYLASE RELATED"/>
    <property type="match status" value="1"/>
</dbReference>
<dbReference type="InterPro" id="IPR036939">
    <property type="entry name" value="Cu2_ascorb_mOase_N_sf"/>
</dbReference>
<keyword evidence="4" id="KW-0472">Membrane</keyword>
<dbReference type="Pfam" id="PF03351">
    <property type="entry name" value="DOMON"/>
    <property type="match status" value="1"/>
</dbReference>
<dbReference type="OrthoDB" id="10003276at2759"/>
<dbReference type="PRINTS" id="PR00767">
    <property type="entry name" value="DBMONOXGNASE"/>
</dbReference>
<dbReference type="GO" id="GO:0006589">
    <property type="term" value="P:octopamine biosynthetic process"/>
    <property type="evidence" value="ECO:0007669"/>
    <property type="project" value="TreeGrafter"/>
</dbReference>
<proteinExistence type="inferred from homology"/>
<evidence type="ECO:0000256" key="6">
    <source>
        <dbReference type="SAM" id="SignalP"/>
    </source>
</evidence>
<comment type="subcellular location">
    <subcellularLocation>
        <location evidence="1">Membrane</location>
    </subcellularLocation>
</comment>
<dbReference type="Gene3D" id="2.60.40.1210">
    <property type="entry name" value="Cellobiose dehydrogenase, cytochrome domain"/>
    <property type="match status" value="1"/>
</dbReference>
<dbReference type="InterPro" id="IPR008977">
    <property type="entry name" value="PHM/PNGase_F_dom_sf"/>
</dbReference>
<feature type="non-terminal residue" evidence="8">
    <location>
        <position position="617"/>
    </location>
</feature>
<dbReference type="InterPro" id="IPR045266">
    <property type="entry name" value="DOH_DOMON"/>
</dbReference>
<evidence type="ECO:0000313" key="8">
    <source>
        <dbReference type="EMBL" id="KAB7497844.1"/>
    </source>
</evidence>
<evidence type="ECO:0000256" key="5">
    <source>
        <dbReference type="SAM" id="MobiDB-lite"/>
    </source>
</evidence>
<feature type="signal peptide" evidence="6">
    <location>
        <begin position="1"/>
        <end position="17"/>
    </location>
</feature>
<dbReference type="GO" id="GO:0004500">
    <property type="term" value="F:dopamine beta-monooxygenase activity"/>
    <property type="evidence" value="ECO:0007669"/>
    <property type="project" value="InterPro"/>
</dbReference>
<keyword evidence="9" id="KW-1185">Reference proteome</keyword>
<dbReference type="CDD" id="cd09631">
    <property type="entry name" value="DOMON_DOH"/>
    <property type="match status" value="1"/>
</dbReference>
<evidence type="ECO:0000256" key="4">
    <source>
        <dbReference type="ARBA" id="ARBA00023136"/>
    </source>
</evidence>
<gene>
    <name evidence="8" type="ORF">Anas_09234</name>
</gene>
<dbReference type="AlphaFoldDB" id="A0A5N5SUF0"/>
<dbReference type="Pfam" id="PF01082">
    <property type="entry name" value="Cu2_monooxygen"/>
    <property type="match status" value="1"/>
</dbReference>
<dbReference type="InterPro" id="IPR000945">
    <property type="entry name" value="DBH-like"/>
</dbReference>
<dbReference type="InterPro" id="IPR028460">
    <property type="entry name" value="Tbh/DBH"/>
</dbReference>